<dbReference type="AlphaFoldDB" id="A0A2N8Z9P4"/>
<evidence type="ECO:0000313" key="2">
    <source>
        <dbReference type="Proteomes" id="UP000235828"/>
    </source>
</evidence>
<accession>A0A2N8Z9P4</accession>
<dbReference type="Pfam" id="PF10734">
    <property type="entry name" value="DUF2523"/>
    <property type="match status" value="1"/>
</dbReference>
<protein>
    <submittedName>
        <fullName evidence="1">Accessory cholera enterotoxin</fullName>
    </submittedName>
</protein>
<gene>
    <name evidence="1" type="ORF">VTAP4600_A0641</name>
</gene>
<dbReference type="OrthoDB" id="5904955at2"/>
<dbReference type="KEGG" id="vta:A0641"/>
<dbReference type="EMBL" id="LT960611">
    <property type="protein sequence ID" value="SON48620.1"/>
    <property type="molecule type" value="Genomic_DNA"/>
</dbReference>
<proteinExistence type="predicted"/>
<name>A0A2N8Z9P4_9VIBR</name>
<organism evidence="1 2">
    <name type="scientific">Vibrio tapetis subsp. tapetis</name>
    <dbReference type="NCBI Taxonomy" id="1671868"/>
    <lineage>
        <taxon>Bacteria</taxon>
        <taxon>Pseudomonadati</taxon>
        <taxon>Pseudomonadota</taxon>
        <taxon>Gammaproteobacteria</taxon>
        <taxon>Vibrionales</taxon>
        <taxon>Vibrionaceae</taxon>
        <taxon>Vibrio</taxon>
    </lineage>
</organism>
<dbReference type="Proteomes" id="UP000235828">
    <property type="component" value="Chromosome A"/>
</dbReference>
<keyword evidence="2" id="KW-1185">Reference proteome</keyword>
<evidence type="ECO:0000313" key="1">
    <source>
        <dbReference type="EMBL" id="SON48620.1"/>
    </source>
</evidence>
<dbReference type="InterPro" id="IPR019670">
    <property type="entry name" value="DUF2523"/>
</dbReference>
<sequence length="114" mass="13378">MDSIYDLLGSMSDMFKSVEAYLLAIPDMFDDLLAHLHYWYIKGKLTFALFFIELSYNTAKVFLNEIGFNRLIETSFNALPDELRYYAFLFKVPDAITLYMNCLSTALVMRLSRW</sequence>
<reference evidence="1 2" key="1">
    <citation type="submission" date="2017-10" db="EMBL/GenBank/DDBJ databases">
        <authorList>
            <person name="Banno H."/>
            <person name="Chua N.-H."/>
        </authorList>
    </citation>
    <scope>NUCLEOTIDE SEQUENCE [LARGE SCALE GENOMIC DNA]</scope>
    <source>
        <strain evidence="1">Vibrio tapetis CECT4600</strain>
    </source>
</reference>
<dbReference type="RefSeq" id="WP_102521431.1">
    <property type="nucleotide sequence ID" value="NZ_LT960611.1"/>
</dbReference>